<organism evidence="2 3">
    <name type="scientific">Dentiscutata erythropus</name>
    <dbReference type="NCBI Taxonomy" id="1348616"/>
    <lineage>
        <taxon>Eukaryota</taxon>
        <taxon>Fungi</taxon>
        <taxon>Fungi incertae sedis</taxon>
        <taxon>Mucoromycota</taxon>
        <taxon>Glomeromycotina</taxon>
        <taxon>Glomeromycetes</taxon>
        <taxon>Diversisporales</taxon>
        <taxon>Gigasporaceae</taxon>
        <taxon>Dentiscutata</taxon>
    </lineage>
</organism>
<feature type="region of interest" description="Disordered" evidence="1">
    <location>
        <begin position="29"/>
        <end position="52"/>
    </location>
</feature>
<keyword evidence="3" id="KW-1185">Reference proteome</keyword>
<evidence type="ECO:0000313" key="2">
    <source>
        <dbReference type="EMBL" id="CAG8816045.1"/>
    </source>
</evidence>
<dbReference type="AlphaFoldDB" id="A0A9N9KB43"/>
<sequence length="68" mass="7484">MTKPKSTKKAQQTKAVLARSARISYSLVDPDSSEEYVDSNDNSDESSDDNFMKLDDLGDANLIIEALT</sequence>
<feature type="compositionally biased region" description="Acidic residues" evidence="1">
    <location>
        <begin position="31"/>
        <end position="48"/>
    </location>
</feature>
<feature type="non-terminal residue" evidence="2">
    <location>
        <position position="68"/>
    </location>
</feature>
<dbReference type="Proteomes" id="UP000789405">
    <property type="component" value="Unassembled WGS sequence"/>
</dbReference>
<evidence type="ECO:0000256" key="1">
    <source>
        <dbReference type="SAM" id="MobiDB-lite"/>
    </source>
</evidence>
<evidence type="ECO:0000313" key="3">
    <source>
        <dbReference type="Proteomes" id="UP000789405"/>
    </source>
</evidence>
<reference evidence="2" key="1">
    <citation type="submission" date="2021-06" db="EMBL/GenBank/DDBJ databases">
        <authorList>
            <person name="Kallberg Y."/>
            <person name="Tangrot J."/>
            <person name="Rosling A."/>
        </authorList>
    </citation>
    <scope>NUCLEOTIDE SEQUENCE</scope>
    <source>
        <strain evidence="2">MA453B</strain>
    </source>
</reference>
<dbReference type="EMBL" id="CAJVPY010053375">
    <property type="protein sequence ID" value="CAG8816045.1"/>
    <property type="molecule type" value="Genomic_DNA"/>
</dbReference>
<name>A0A9N9KB43_9GLOM</name>
<accession>A0A9N9KB43</accession>
<proteinExistence type="predicted"/>
<gene>
    <name evidence="2" type="ORF">DERYTH_LOCUS26218</name>
</gene>
<protein>
    <submittedName>
        <fullName evidence="2">4882_t:CDS:1</fullName>
    </submittedName>
</protein>
<comment type="caution">
    <text evidence="2">The sequence shown here is derived from an EMBL/GenBank/DDBJ whole genome shotgun (WGS) entry which is preliminary data.</text>
</comment>